<protein>
    <submittedName>
        <fullName evidence="2">Uncharacterized protein</fullName>
    </submittedName>
</protein>
<dbReference type="EMBL" id="CABFNS010000931">
    <property type="protein sequence ID" value="VUC36578.1"/>
    <property type="molecule type" value="Genomic_DNA"/>
</dbReference>
<feature type="compositionally biased region" description="Low complexity" evidence="1">
    <location>
        <begin position="360"/>
        <end position="385"/>
    </location>
</feature>
<evidence type="ECO:0000313" key="2">
    <source>
        <dbReference type="EMBL" id="VUC36578.1"/>
    </source>
</evidence>
<dbReference type="Proteomes" id="UP000766486">
    <property type="component" value="Unassembled WGS sequence"/>
</dbReference>
<keyword evidence="3" id="KW-1185">Reference proteome</keyword>
<evidence type="ECO:0000313" key="3">
    <source>
        <dbReference type="Proteomes" id="UP000766486"/>
    </source>
</evidence>
<reference evidence="2 3" key="1">
    <citation type="submission" date="2019-06" db="EMBL/GenBank/DDBJ databases">
        <authorList>
            <person name="Broberg M."/>
        </authorList>
    </citation>
    <scope>NUCLEOTIDE SEQUENCE [LARGE SCALE GENOMIC DNA]</scope>
</reference>
<evidence type="ECO:0000256" key="1">
    <source>
        <dbReference type="SAM" id="MobiDB-lite"/>
    </source>
</evidence>
<name>A0ABY6V2W8_BIOOC</name>
<gene>
    <name evidence="2" type="ORF">CLO192961_LOCUS449160</name>
</gene>
<feature type="region of interest" description="Disordered" evidence="1">
    <location>
        <begin position="340"/>
        <end position="394"/>
    </location>
</feature>
<accession>A0ABY6V2W8</accession>
<proteinExistence type="predicted"/>
<feature type="region of interest" description="Disordered" evidence="1">
    <location>
        <begin position="603"/>
        <end position="623"/>
    </location>
</feature>
<sequence>MRSSILFGLAGVAYGHLPVVNDIVKPVTSLTGDILKPVTSLTSDIVKPVTSSATSLVGGVIPAVCDLTDSWDNHVLFSGIVGAATETSAAVSLELVLNQAHVEGQISLAPLENFLEEPTIRLNLASFQAYVDVDLSASASVFQTVTLIASPELAIDLGVLEIDLGAAFALDLVVGVSAAVDLSAGFYISFSEGDYIDLSVVTKQVRGSVLTGLGVKALPLTVGAAVDLSTDIDVLLGLRLRSHISVGADVDLLGLDLLNAGAEISIWADLVQHKITLGQTKECAVSVGNEFGLNVGIAVEVGVNVADILDISLAPTVSVTLARADKGVACLSSRDGNDNLDATGGIDDSPASPSTTGLNSPVTRSSSGVTTPSTPTPTPSASLPSGGNGGLVTSTISSTTTYTITSCHVSVPNCPASQTQVIVTSVVHSTVTVCPATQTAFPTTTPASAVRPIPTITETLTTVVPCEPTSSTFTPPPSATATPAPTVTISDSVTVTVCSVCSHKSSTQAPVPSAGPSGVPSGVPSGAPSASPSVSVPASTGVATTGSAAPSVPAGETPTGGSPSAPIHTPSAPYPSSNNTWTSIYSPPASSVPATSIPATGVLPSTTGANSPVQPSATPSGITSSAGSLKVGIAMLMPLIVAMHL</sequence>
<feature type="region of interest" description="Disordered" evidence="1">
    <location>
        <begin position="505"/>
        <end position="574"/>
    </location>
</feature>
<feature type="compositionally biased region" description="Low complexity" evidence="1">
    <location>
        <begin position="505"/>
        <end position="551"/>
    </location>
</feature>
<comment type="caution">
    <text evidence="2">The sequence shown here is derived from an EMBL/GenBank/DDBJ whole genome shotgun (WGS) entry which is preliminary data.</text>
</comment>
<organism evidence="2 3">
    <name type="scientific">Bionectria ochroleuca</name>
    <name type="common">Gliocladium roseum</name>
    <dbReference type="NCBI Taxonomy" id="29856"/>
    <lineage>
        <taxon>Eukaryota</taxon>
        <taxon>Fungi</taxon>
        <taxon>Dikarya</taxon>
        <taxon>Ascomycota</taxon>
        <taxon>Pezizomycotina</taxon>
        <taxon>Sordariomycetes</taxon>
        <taxon>Hypocreomycetidae</taxon>
        <taxon>Hypocreales</taxon>
        <taxon>Bionectriaceae</taxon>
        <taxon>Clonostachys</taxon>
    </lineage>
</organism>